<sequence>MEAQSINNSPEIVVFAFVDLYYRVLQKFTNQVHQFYKENSVLSWLLHREIESVKSSEVHQFYKENSVLSWLLHREIESVKSSEEVSDNSDTKVTIDDQVVQKPSLTSNNKEKSVAETVPVVRNEAFKPSYASMMKHGRSSPPANTPYKNVRVVVEDGLLLILKMPEASRLVQALTSSLSGVSKAATASTNVAQGRCNFSFA</sequence>
<dbReference type="InterPro" id="IPR002075">
    <property type="entry name" value="NTF2_dom"/>
</dbReference>
<dbReference type="OrthoDB" id="1323611at2759"/>
<evidence type="ECO:0000256" key="1">
    <source>
        <dbReference type="ARBA" id="ARBA00022884"/>
    </source>
</evidence>
<dbReference type="GO" id="GO:0003729">
    <property type="term" value="F:mRNA binding"/>
    <property type="evidence" value="ECO:0007669"/>
    <property type="project" value="TreeGrafter"/>
</dbReference>
<evidence type="ECO:0000259" key="2">
    <source>
        <dbReference type="PROSITE" id="PS50177"/>
    </source>
</evidence>
<evidence type="ECO:0000313" key="4">
    <source>
        <dbReference type="Proteomes" id="UP000224567"/>
    </source>
</evidence>
<keyword evidence="1" id="KW-0694">RNA-binding</keyword>
<dbReference type="GO" id="GO:1990904">
    <property type="term" value="C:ribonucleoprotein complex"/>
    <property type="evidence" value="ECO:0007669"/>
    <property type="project" value="TreeGrafter"/>
</dbReference>
<dbReference type="PANTHER" id="PTHR10693:SF52">
    <property type="entry name" value="RAS GTPASE-ACTIVATING BINDING-LIKE PROTEIN"/>
    <property type="match status" value="1"/>
</dbReference>
<dbReference type="STRING" id="33114.A0A2G2VKX0"/>
<feature type="domain" description="NTF2" evidence="2">
    <location>
        <begin position="13"/>
        <end position="44"/>
    </location>
</feature>
<dbReference type="Gene3D" id="3.10.450.50">
    <property type="match status" value="1"/>
</dbReference>
<accession>A0A2G2VKX0</accession>
<dbReference type="InterPro" id="IPR018222">
    <property type="entry name" value="Nuclear_transport_factor_2_euk"/>
</dbReference>
<keyword evidence="4" id="KW-1185">Reference proteome</keyword>
<proteinExistence type="predicted"/>
<name>A0A2G2VKX0_CAPBA</name>
<evidence type="ECO:0000313" key="3">
    <source>
        <dbReference type="EMBL" id="PHT33651.1"/>
    </source>
</evidence>
<dbReference type="InterPro" id="IPR039539">
    <property type="entry name" value="Ras_GTPase_bind_prot"/>
</dbReference>
<dbReference type="Pfam" id="PF02136">
    <property type="entry name" value="NTF2"/>
    <property type="match status" value="1"/>
</dbReference>
<dbReference type="InterPro" id="IPR032710">
    <property type="entry name" value="NTF2-like_dom_sf"/>
</dbReference>
<comment type="caution">
    <text evidence="3">The sequence shown here is derived from an EMBL/GenBank/DDBJ whole genome shotgun (WGS) entry which is preliminary data.</text>
</comment>
<dbReference type="Proteomes" id="UP000224567">
    <property type="component" value="Unassembled WGS sequence"/>
</dbReference>
<dbReference type="PROSITE" id="PS50177">
    <property type="entry name" value="NTF2_DOMAIN"/>
    <property type="match status" value="1"/>
</dbReference>
<dbReference type="GO" id="GO:0005829">
    <property type="term" value="C:cytosol"/>
    <property type="evidence" value="ECO:0007669"/>
    <property type="project" value="TreeGrafter"/>
</dbReference>
<protein>
    <recommendedName>
        <fullName evidence="2">NTF2 domain-containing protein</fullName>
    </recommendedName>
</protein>
<dbReference type="EMBL" id="MLFT02000011">
    <property type="protein sequence ID" value="PHT33651.1"/>
    <property type="molecule type" value="Genomic_DNA"/>
</dbReference>
<dbReference type="AlphaFoldDB" id="A0A2G2VKX0"/>
<gene>
    <name evidence="3" type="ORF">CQW23_25451</name>
</gene>
<organism evidence="3 4">
    <name type="scientific">Capsicum baccatum</name>
    <name type="common">Peruvian pepper</name>
    <dbReference type="NCBI Taxonomy" id="33114"/>
    <lineage>
        <taxon>Eukaryota</taxon>
        <taxon>Viridiplantae</taxon>
        <taxon>Streptophyta</taxon>
        <taxon>Embryophyta</taxon>
        <taxon>Tracheophyta</taxon>
        <taxon>Spermatophyta</taxon>
        <taxon>Magnoliopsida</taxon>
        <taxon>eudicotyledons</taxon>
        <taxon>Gunneridae</taxon>
        <taxon>Pentapetalae</taxon>
        <taxon>asterids</taxon>
        <taxon>lamiids</taxon>
        <taxon>Solanales</taxon>
        <taxon>Solanaceae</taxon>
        <taxon>Solanoideae</taxon>
        <taxon>Capsiceae</taxon>
        <taxon>Capsicum</taxon>
    </lineage>
</organism>
<reference evidence="3 4" key="1">
    <citation type="journal article" date="2017" name="Genome Biol.">
        <title>New reference genome sequences of hot pepper reveal the massive evolution of plant disease-resistance genes by retroduplication.</title>
        <authorList>
            <person name="Kim S."/>
            <person name="Park J."/>
            <person name="Yeom S.I."/>
            <person name="Kim Y.M."/>
            <person name="Seo E."/>
            <person name="Kim K.T."/>
            <person name="Kim M.S."/>
            <person name="Lee J.M."/>
            <person name="Cheong K."/>
            <person name="Shin H.S."/>
            <person name="Kim S.B."/>
            <person name="Han K."/>
            <person name="Lee J."/>
            <person name="Park M."/>
            <person name="Lee H.A."/>
            <person name="Lee H.Y."/>
            <person name="Lee Y."/>
            <person name="Oh S."/>
            <person name="Lee J.H."/>
            <person name="Choi E."/>
            <person name="Choi E."/>
            <person name="Lee S.E."/>
            <person name="Jeon J."/>
            <person name="Kim H."/>
            <person name="Choi G."/>
            <person name="Song H."/>
            <person name="Lee J."/>
            <person name="Lee S.C."/>
            <person name="Kwon J.K."/>
            <person name="Lee H.Y."/>
            <person name="Koo N."/>
            <person name="Hong Y."/>
            <person name="Kim R.W."/>
            <person name="Kang W.H."/>
            <person name="Huh J.H."/>
            <person name="Kang B.C."/>
            <person name="Yang T.J."/>
            <person name="Lee Y.H."/>
            <person name="Bennetzen J.L."/>
            <person name="Choi D."/>
        </authorList>
    </citation>
    <scope>NUCLEOTIDE SEQUENCE [LARGE SCALE GENOMIC DNA]</scope>
    <source>
        <strain evidence="4">cv. PBC81</strain>
    </source>
</reference>
<dbReference type="SUPFAM" id="SSF54427">
    <property type="entry name" value="NTF2-like"/>
    <property type="match status" value="1"/>
</dbReference>
<dbReference type="PANTHER" id="PTHR10693">
    <property type="entry name" value="RAS GTPASE-ACTIVATING PROTEIN-BINDING PROTEIN"/>
    <property type="match status" value="1"/>
</dbReference>
<reference evidence="4" key="2">
    <citation type="journal article" date="2017" name="J. Anim. Genet.">
        <title>Multiple reference genome sequences of hot pepper reveal the massive evolution of plant disease resistance genes by retroduplication.</title>
        <authorList>
            <person name="Kim S."/>
            <person name="Park J."/>
            <person name="Yeom S.-I."/>
            <person name="Kim Y.-M."/>
            <person name="Seo E."/>
            <person name="Kim K.-T."/>
            <person name="Kim M.-S."/>
            <person name="Lee J.M."/>
            <person name="Cheong K."/>
            <person name="Shin H.-S."/>
            <person name="Kim S.-B."/>
            <person name="Han K."/>
            <person name="Lee J."/>
            <person name="Park M."/>
            <person name="Lee H.-A."/>
            <person name="Lee H.-Y."/>
            <person name="Lee Y."/>
            <person name="Oh S."/>
            <person name="Lee J.H."/>
            <person name="Choi E."/>
            <person name="Choi E."/>
            <person name="Lee S.E."/>
            <person name="Jeon J."/>
            <person name="Kim H."/>
            <person name="Choi G."/>
            <person name="Song H."/>
            <person name="Lee J."/>
            <person name="Lee S.-C."/>
            <person name="Kwon J.-K."/>
            <person name="Lee H.-Y."/>
            <person name="Koo N."/>
            <person name="Hong Y."/>
            <person name="Kim R.W."/>
            <person name="Kang W.-H."/>
            <person name="Huh J.H."/>
            <person name="Kang B.-C."/>
            <person name="Yang T.-J."/>
            <person name="Lee Y.-H."/>
            <person name="Bennetzen J.L."/>
            <person name="Choi D."/>
        </authorList>
    </citation>
    <scope>NUCLEOTIDE SEQUENCE [LARGE SCALE GENOMIC DNA]</scope>
    <source>
        <strain evidence="4">cv. PBC81</strain>
    </source>
</reference>